<evidence type="ECO:0000256" key="1">
    <source>
        <dbReference type="SAM" id="MobiDB-lite"/>
    </source>
</evidence>
<dbReference type="Proteomes" id="UP001180754">
    <property type="component" value="Unassembled WGS sequence"/>
</dbReference>
<sequence>MDARPAAMVPSGSAGREHRLSTAPPHRALSQNCHESSSYPQYGYKIITTGTIVYGSSHDSGNAQSSVLYLRCV</sequence>
<gene>
    <name evidence="2" type="ORF">RND15_35345</name>
</gene>
<dbReference type="EMBL" id="JAVRFD010000023">
    <property type="protein sequence ID" value="MDT0547929.1"/>
    <property type="molecule type" value="Genomic_DNA"/>
</dbReference>
<organism evidence="2 3">
    <name type="scientific">Streptomyces lonegramiae</name>
    <dbReference type="NCBI Taxonomy" id="3075524"/>
    <lineage>
        <taxon>Bacteria</taxon>
        <taxon>Bacillati</taxon>
        <taxon>Actinomycetota</taxon>
        <taxon>Actinomycetes</taxon>
        <taxon>Kitasatosporales</taxon>
        <taxon>Streptomycetaceae</taxon>
        <taxon>Streptomyces</taxon>
    </lineage>
</organism>
<comment type="caution">
    <text evidence="2">The sequence shown here is derived from an EMBL/GenBank/DDBJ whole genome shotgun (WGS) entry which is preliminary data.</text>
</comment>
<evidence type="ECO:0000313" key="2">
    <source>
        <dbReference type="EMBL" id="MDT0547929.1"/>
    </source>
</evidence>
<accession>A0ABU2XPT7</accession>
<keyword evidence="3" id="KW-1185">Reference proteome</keyword>
<evidence type="ECO:0000313" key="3">
    <source>
        <dbReference type="Proteomes" id="UP001180754"/>
    </source>
</evidence>
<reference evidence="2" key="1">
    <citation type="submission" date="2024-05" db="EMBL/GenBank/DDBJ databases">
        <title>30 novel species of actinomycetes from the DSMZ collection.</title>
        <authorList>
            <person name="Nouioui I."/>
        </authorList>
    </citation>
    <scope>NUCLEOTIDE SEQUENCE</scope>
    <source>
        <strain evidence="2">DSM 41529</strain>
    </source>
</reference>
<protein>
    <submittedName>
        <fullName evidence="2">Uncharacterized protein</fullName>
    </submittedName>
</protein>
<name>A0ABU2XPT7_9ACTN</name>
<proteinExistence type="predicted"/>
<feature type="region of interest" description="Disordered" evidence="1">
    <location>
        <begin position="1"/>
        <end position="34"/>
    </location>
</feature>
<dbReference type="RefSeq" id="WP_311728477.1">
    <property type="nucleotide sequence ID" value="NZ_JAVRFD010000023.1"/>
</dbReference>